<evidence type="ECO:0000259" key="3">
    <source>
        <dbReference type="SMART" id="SM00829"/>
    </source>
</evidence>
<dbReference type="GO" id="GO:0070402">
    <property type="term" value="F:NADPH binding"/>
    <property type="evidence" value="ECO:0007669"/>
    <property type="project" value="TreeGrafter"/>
</dbReference>
<accession>A0A826HSK9</accession>
<dbReference type="Gene3D" id="3.90.180.10">
    <property type="entry name" value="Medium-chain alcohol dehydrogenases, catalytic domain"/>
    <property type="match status" value="1"/>
</dbReference>
<sequence length="314" mass="33635">MLAMVLNHPGDANVFDPEDRPIPKATATKSVLKIMAFGINHAELITRAGGSPDVHLPRVIGIEAVGVIYETSANSGLQSNQKVMTLMGGFGRAFDGSYEAYALVPNDQLYPVESDLSWEALATIPESFYTAYGSLCKLHLNQGDQLLIRGGSSSVGLAALLMAKTLGLQVTVTTRDKTKVTKLRQFGADHVLIDQGELATRTQFAGVIELVGVTTLLDSMRHVKPNGYVVVTGGLGGQWVLPNFSPFSIQGYLTNFQSTHVNAGLFQAMLALVAKHHLSLPIIQQFDLAHVGAAHAALEKPHDLGKIIVIANTN</sequence>
<dbReference type="SMART" id="SM00829">
    <property type="entry name" value="PKS_ER"/>
    <property type="match status" value="1"/>
</dbReference>
<name>A0A826HSK9_LACPA</name>
<evidence type="ECO:0000256" key="1">
    <source>
        <dbReference type="ARBA" id="ARBA00022857"/>
    </source>
</evidence>
<dbReference type="InterPro" id="IPR020843">
    <property type="entry name" value="ER"/>
</dbReference>
<dbReference type="PANTHER" id="PTHR48106">
    <property type="entry name" value="QUINONE OXIDOREDUCTASE PIG3-RELATED"/>
    <property type="match status" value="1"/>
</dbReference>
<dbReference type="Pfam" id="PF13602">
    <property type="entry name" value="ADH_zinc_N_2"/>
    <property type="match status" value="1"/>
</dbReference>
<organism evidence="4 5">
    <name type="scientific">Lacticaseibacillus paracasei subsp. paracasei 8700:2</name>
    <dbReference type="NCBI Taxonomy" id="537973"/>
    <lineage>
        <taxon>Bacteria</taxon>
        <taxon>Bacillati</taxon>
        <taxon>Bacillota</taxon>
        <taxon>Bacilli</taxon>
        <taxon>Lactobacillales</taxon>
        <taxon>Lactobacillaceae</taxon>
        <taxon>Lacticaseibacillus</taxon>
    </lineage>
</organism>
<keyword evidence="2" id="KW-0560">Oxidoreductase</keyword>
<dbReference type="GO" id="GO:0016651">
    <property type="term" value="F:oxidoreductase activity, acting on NAD(P)H"/>
    <property type="evidence" value="ECO:0007669"/>
    <property type="project" value="TreeGrafter"/>
</dbReference>
<dbReference type="SUPFAM" id="SSF50129">
    <property type="entry name" value="GroES-like"/>
    <property type="match status" value="1"/>
</dbReference>
<reference evidence="4 5" key="1">
    <citation type="submission" date="2010-12" db="EMBL/GenBank/DDBJ databases">
        <title>The Genome Sequence of Lactobacillus paracasei subsp. paracasei strain 8700:2.</title>
        <authorList>
            <consortium name="The Broad Institute Genome Sequencing Platform"/>
            <person name="Ward D."/>
            <person name="Earl A."/>
            <person name="Feldgarden M."/>
            <person name="Young S.K."/>
            <person name="Gargeya S."/>
            <person name="Zeng Q."/>
            <person name="Alvarado L."/>
            <person name="Berlin A."/>
            <person name="Bochicchio J."/>
            <person name="Chapman S.B."/>
            <person name="Chen Z."/>
            <person name="Freedman E."/>
            <person name="Gellesch M."/>
            <person name="Goldberg J."/>
            <person name="Griggs A."/>
            <person name="Gujja S."/>
            <person name="Heilman E."/>
            <person name="Heiman D."/>
            <person name="Howarth C."/>
            <person name="Mehta T."/>
            <person name="Neiman D."/>
            <person name="Pearson M."/>
            <person name="Roberts A."/>
            <person name="Saif S."/>
            <person name="Shea T."/>
            <person name="Shenoy N."/>
            <person name="Sisk P."/>
            <person name="Stolte C."/>
            <person name="Sykes S."/>
            <person name="White J."/>
            <person name="Yandava C."/>
            <person name="Saulnier D."/>
            <person name="Haas B."/>
            <person name="Nusbaum C."/>
            <person name="Birren B."/>
        </authorList>
    </citation>
    <scope>NUCLEOTIDE SEQUENCE [LARGE SCALE GENOMIC DNA]</scope>
    <source>
        <strain evidence="4 5">8700:2</strain>
    </source>
</reference>
<dbReference type="AlphaFoldDB" id="A0A826HSK9"/>
<feature type="domain" description="Enoyl reductase (ER)" evidence="3">
    <location>
        <begin position="10"/>
        <end position="309"/>
    </location>
</feature>
<dbReference type="SUPFAM" id="SSF51735">
    <property type="entry name" value="NAD(P)-binding Rossmann-fold domains"/>
    <property type="match status" value="1"/>
</dbReference>
<dbReference type="InterPro" id="IPR013154">
    <property type="entry name" value="ADH-like_N"/>
</dbReference>
<evidence type="ECO:0000313" key="4">
    <source>
        <dbReference type="EMBL" id="EEQ67058.1"/>
    </source>
</evidence>
<protein>
    <recommendedName>
        <fullName evidence="3">Enoyl reductase (ER) domain-containing protein</fullName>
    </recommendedName>
</protein>
<dbReference type="PANTHER" id="PTHR48106:SF18">
    <property type="entry name" value="QUINONE OXIDOREDUCTASE PIG3"/>
    <property type="match status" value="1"/>
</dbReference>
<keyword evidence="1" id="KW-0521">NADP</keyword>
<proteinExistence type="predicted"/>
<dbReference type="EMBL" id="CP002391">
    <property type="protein sequence ID" value="EEQ67058.1"/>
    <property type="molecule type" value="Genomic_DNA"/>
</dbReference>
<dbReference type="KEGG" id="lpi:LBPG_02507"/>
<dbReference type="RefSeq" id="WP_003563222.1">
    <property type="nucleotide sequence ID" value="NC_022112.1"/>
</dbReference>
<dbReference type="Pfam" id="PF08240">
    <property type="entry name" value="ADH_N"/>
    <property type="match status" value="1"/>
</dbReference>
<dbReference type="InterPro" id="IPR011032">
    <property type="entry name" value="GroES-like_sf"/>
</dbReference>
<dbReference type="InterPro" id="IPR036291">
    <property type="entry name" value="NAD(P)-bd_dom_sf"/>
</dbReference>
<dbReference type="Proteomes" id="UP000015927">
    <property type="component" value="Chromosome"/>
</dbReference>
<evidence type="ECO:0000256" key="2">
    <source>
        <dbReference type="ARBA" id="ARBA00023002"/>
    </source>
</evidence>
<dbReference type="GeneID" id="57089085"/>
<gene>
    <name evidence="4" type="ORF">LBPG_02507</name>
</gene>
<evidence type="ECO:0000313" key="5">
    <source>
        <dbReference type="Proteomes" id="UP000015927"/>
    </source>
</evidence>